<reference evidence="6 7" key="1">
    <citation type="submission" date="2018-06" db="EMBL/GenBank/DDBJ databases">
        <title>Halonotius sp. F13-13 a new haloarchaeeon isolated from a solar saltern from Isla Cristina, Huelva, Spain.</title>
        <authorList>
            <person name="Duran-Viseras A."/>
            <person name="Sanchez-Porro C."/>
            <person name="Ventosa A."/>
        </authorList>
    </citation>
    <scope>NUCLEOTIDE SEQUENCE [LARGE SCALE GENOMIC DNA]</scope>
    <source>
        <strain evidence="6 7">CECT 7525</strain>
    </source>
</reference>
<dbReference type="GO" id="GO:0003899">
    <property type="term" value="F:DNA-directed RNA polymerase activity"/>
    <property type="evidence" value="ECO:0007669"/>
    <property type="project" value="UniProtKB-UniRule"/>
</dbReference>
<comment type="similarity">
    <text evidence="3 4">Belongs to the archaeal Rpo5/eukaryotic RPB5 RNA polymerase subunit family.</text>
</comment>
<comment type="function">
    <text evidence="4">DNA-dependent RNA polymerase (RNAP) catalyzes the transcription of DNA into RNA using the four ribonucleoside triphosphates as substrates.</text>
</comment>
<sequence length="75" mass="8287">MVDVSQHELVPEHIPIEGAELDSVLEEYGLDRTDLPEIKADDPALPEAAETGDVIKIVRDSRTAETSISYRLVVE</sequence>
<evidence type="ECO:0000256" key="1">
    <source>
        <dbReference type="ARBA" id="ARBA00022478"/>
    </source>
</evidence>
<keyword evidence="4 6" id="KW-0548">Nucleotidyltransferase</keyword>
<comment type="subunit">
    <text evidence="4">Part of the RNA polymerase complex.</text>
</comment>
<dbReference type="Gene3D" id="3.90.940.20">
    <property type="entry name" value="RPB5-like RNA polymerase subunit"/>
    <property type="match status" value="1"/>
</dbReference>
<dbReference type="GO" id="GO:0003677">
    <property type="term" value="F:DNA binding"/>
    <property type="evidence" value="ECO:0007669"/>
    <property type="project" value="InterPro"/>
</dbReference>
<dbReference type="InterPro" id="IPR000783">
    <property type="entry name" value="RNA_pol_subH/Rpb5_C"/>
</dbReference>
<dbReference type="AlphaFoldDB" id="A0A3A6PZS7"/>
<dbReference type="RefSeq" id="WP_120084688.1">
    <property type="nucleotide sequence ID" value="NZ_QMDW01000010.1"/>
</dbReference>
<gene>
    <name evidence="4" type="primary">rpo5</name>
    <name evidence="4" type="synonym">rpoH</name>
    <name evidence="6" type="ORF">DP106_08490</name>
</gene>
<keyword evidence="4 6" id="KW-0808">Transferase</keyword>
<dbReference type="HAMAP" id="MF_00025">
    <property type="entry name" value="RNApol_Rpo5_RPB5"/>
    <property type="match status" value="1"/>
</dbReference>
<dbReference type="SUPFAM" id="SSF55287">
    <property type="entry name" value="RPB5-like RNA polymerase subunit"/>
    <property type="match status" value="1"/>
</dbReference>
<dbReference type="GO" id="GO:0006362">
    <property type="term" value="P:transcription elongation by RNA polymerase I"/>
    <property type="evidence" value="ECO:0007669"/>
    <property type="project" value="TreeGrafter"/>
</dbReference>
<dbReference type="Pfam" id="PF01191">
    <property type="entry name" value="RNA_pol_Rpb5_C"/>
    <property type="match status" value="1"/>
</dbReference>
<name>A0A3A6PZS7_9EURY</name>
<evidence type="ECO:0000313" key="6">
    <source>
        <dbReference type="EMBL" id="RJX49497.1"/>
    </source>
</evidence>
<evidence type="ECO:0000259" key="5">
    <source>
        <dbReference type="Pfam" id="PF01191"/>
    </source>
</evidence>
<keyword evidence="7" id="KW-1185">Reference proteome</keyword>
<dbReference type="InterPro" id="IPR020608">
    <property type="entry name" value="RNA_pol_subH/Rpb5_CS"/>
</dbReference>
<evidence type="ECO:0000313" key="7">
    <source>
        <dbReference type="Proteomes" id="UP000281564"/>
    </source>
</evidence>
<dbReference type="EC" id="2.7.7.6" evidence="4"/>
<keyword evidence="4" id="KW-0963">Cytoplasm</keyword>
<dbReference type="GO" id="GO:0005737">
    <property type="term" value="C:cytoplasm"/>
    <property type="evidence" value="ECO:0007669"/>
    <property type="project" value="UniProtKB-SubCell"/>
</dbReference>
<organism evidence="6 7">
    <name type="scientific">Halonotius pteroides</name>
    <dbReference type="NCBI Taxonomy" id="268735"/>
    <lineage>
        <taxon>Archaea</taxon>
        <taxon>Methanobacteriati</taxon>
        <taxon>Methanobacteriota</taxon>
        <taxon>Stenosarchaea group</taxon>
        <taxon>Halobacteria</taxon>
        <taxon>Halobacteriales</taxon>
        <taxon>Haloferacaceae</taxon>
        <taxon>Halonotius</taxon>
    </lineage>
</organism>
<dbReference type="GO" id="GO:0042797">
    <property type="term" value="P:tRNA transcription by RNA polymerase III"/>
    <property type="evidence" value="ECO:0007669"/>
    <property type="project" value="TreeGrafter"/>
</dbReference>
<dbReference type="InterPro" id="IPR035913">
    <property type="entry name" value="RPB5-like_sf"/>
</dbReference>
<evidence type="ECO:0000256" key="4">
    <source>
        <dbReference type="HAMAP-Rule" id="MF_00025"/>
    </source>
</evidence>
<proteinExistence type="inferred from homology"/>
<dbReference type="Proteomes" id="UP000281564">
    <property type="component" value="Unassembled WGS sequence"/>
</dbReference>
<comment type="catalytic activity">
    <reaction evidence="4">
        <text>RNA(n) + a ribonucleoside 5'-triphosphate = RNA(n+1) + diphosphate</text>
        <dbReference type="Rhea" id="RHEA:21248"/>
        <dbReference type="Rhea" id="RHEA-COMP:14527"/>
        <dbReference type="Rhea" id="RHEA-COMP:17342"/>
        <dbReference type="ChEBI" id="CHEBI:33019"/>
        <dbReference type="ChEBI" id="CHEBI:61557"/>
        <dbReference type="ChEBI" id="CHEBI:140395"/>
        <dbReference type="EC" id="2.7.7.6"/>
    </reaction>
</comment>
<protein>
    <recommendedName>
        <fullName evidence="4">DNA-directed RNA polymerase subunit Rpo5</fullName>
        <ecNumber evidence="4">2.7.7.6</ecNumber>
    </recommendedName>
    <alternativeName>
        <fullName evidence="4">DNA-directed RNA polymerase subunit H</fullName>
    </alternativeName>
</protein>
<dbReference type="PROSITE" id="PS01110">
    <property type="entry name" value="RNA_POL_H_23KD"/>
    <property type="match status" value="1"/>
</dbReference>
<dbReference type="GO" id="GO:0000428">
    <property type="term" value="C:DNA-directed RNA polymerase complex"/>
    <property type="evidence" value="ECO:0007669"/>
    <property type="project" value="UniProtKB-KW"/>
</dbReference>
<comment type="caution">
    <text evidence="6">The sequence shown here is derived from an EMBL/GenBank/DDBJ whole genome shotgun (WGS) entry which is preliminary data.</text>
</comment>
<keyword evidence="1 4" id="KW-0240">DNA-directed RNA polymerase</keyword>
<dbReference type="GO" id="GO:0006366">
    <property type="term" value="P:transcription by RNA polymerase II"/>
    <property type="evidence" value="ECO:0007669"/>
    <property type="project" value="TreeGrafter"/>
</dbReference>
<dbReference type="NCBIfam" id="NF007129">
    <property type="entry name" value="PRK09570.1"/>
    <property type="match status" value="1"/>
</dbReference>
<dbReference type="PANTHER" id="PTHR10535">
    <property type="entry name" value="DNA-DIRECTED RNA POLYMERASES I, II, AND III SUBUNIT RPABC1"/>
    <property type="match status" value="1"/>
</dbReference>
<evidence type="ECO:0000256" key="2">
    <source>
        <dbReference type="ARBA" id="ARBA00023163"/>
    </source>
</evidence>
<dbReference type="OrthoDB" id="30537at2157"/>
<keyword evidence="2 4" id="KW-0804">Transcription</keyword>
<accession>A0A3A6PZS7</accession>
<dbReference type="InterPro" id="IPR014381">
    <property type="entry name" value="Arch_Rpo5/euc_Rpb5"/>
</dbReference>
<feature type="domain" description="RNA polymerase subunit H/Rpb5 C-terminal" evidence="5">
    <location>
        <begin position="2"/>
        <end position="73"/>
    </location>
</feature>
<dbReference type="PANTHER" id="PTHR10535:SF0">
    <property type="entry name" value="DNA-DIRECTED RNA POLYMERASES I, II, AND III SUBUNIT RPABC1"/>
    <property type="match status" value="1"/>
</dbReference>
<comment type="subcellular location">
    <subcellularLocation>
        <location evidence="4">Cytoplasm</location>
    </subcellularLocation>
</comment>
<dbReference type="EMBL" id="QMDW01000010">
    <property type="protein sequence ID" value="RJX49497.1"/>
    <property type="molecule type" value="Genomic_DNA"/>
</dbReference>
<evidence type="ECO:0000256" key="3">
    <source>
        <dbReference type="ARBA" id="ARBA00025765"/>
    </source>
</evidence>